<protein>
    <submittedName>
        <fullName evidence="2">Uncharacterized protein</fullName>
    </submittedName>
</protein>
<gene>
    <name evidence="2" type="ORF">NPX13_g8399</name>
</gene>
<evidence type="ECO:0000313" key="3">
    <source>
        <dbReference type="Proteomes" id="UP001148614"/>
    </source>
</evidence>
<dbReference type="Proteomes" id="UP001148614">
    <property type="component" value="Unassembled WGS sequence"/>
</dbReference>
<proteinExistence type="predicted"/>
<keyword evidence="3" id="KW-1185">Reference proteome</keyword>
<comment type="caution">
    <text evidence="2">The sequence shown here is derived from an EMBL/GenBank/DDBJ whole genome shotgun (WGS) entry which is preliminary data.</text>
</comment>
<name>A0A9W8N8I0_9PEZI</name>
<evidence type="ECO:0000256" key="1">
    <source>
        <dbReference type="SAM" id="MobiDB-lite"/>
    </source>
</evidence>
<accession>A0A9W8N8I0</accession>
<organism evidence="2 3">
    <name type="scientific">Xylaria arbuscula</name>
    <dbReference type="NCBI Taxonomy" id="114810"/>
    <lineage>
        <taxon>Eukaryota</taxon>
        <taxon>Fungi</taxon>
        <taxon>Dikarya</taxon>
        <taxon>Ascomycota</taxon>
        <taxon>Pezizomycotina</taxon>
        <taxon>Sordariomycetes</taxon>
        <taxon>Xylariomycetidae</taxon>
        <taxon>Xylariales</taxon>
        <taxon>Xylariaceae</taxon>
        <taxon>Xylaria</taxon>
    </lineage>
</organism>
<dbReference type="EMBL" id="JANPWZ010001840">
    <property type="protein sequence ID" value="KAJ3562867.1"/>
    <property type="molecule type" value="Genomic_DNA"/>
</dbReference>
<reference evidence="2" key="1">
    <citation type="submission" date="2022-07" db="EMBL/GenBank/DDBJ databases">
        <title>Genome Sequence of Xylaria arbuscula.</title>
        <authorList>
            <person name="Buettner E."/>
        </authorList>
    </citation>
    <scope>NUCLEOTIDE SEQUENCE</scope>
    <source>
        <strain evidence="2">VT107</strain>
    </source>
</reference>
<sequence length="460" mass="50474">MSITSTTSEAASLASGSSAAQSKASMKTRDETLTPASTLSQIEGADEVQLPEASEGSFVSEELAIANAEAKKLLKCIEKGNQQLESLLTLRSGVDPSSILGPVDTEELDRKMGDVKHIQLGLRRLHGALARSNSPSNATEAGMHFSIQVHEEPEKLAADLLESSENLPITIGESWIFTLHGHMAGTPESESALLYVESKTPNSARSFNEEPGENLANIHHKLVELVSSDEPDEYQLLGRMRSSNTSLDSHLVVAHTLSKWGAPRHLKAVLSDAQYAQSKATERLQLARLMTVGFIYMKEVLAATERYPRPDKILFYSQASDPDAEPYSADNELEEILNPFLSIGLGQKKAGTRRPVGTTSGLTKRSVNSLAELSLVLFQVASGMALDYGAGDTGFREAVKEARLNMHKLDERCGPLITEVVQLCLDKTTGEDLFKLGGEEEYRFMERLRRWYQKREEAVR</sequence>
<evidence type="ECO:0000313" key="2">
    <source>
        <dbReference type="EMBL" id="KAJ3562867.1"/>
    </source>
</evidence>
<feature type="compositionally biased region" description="Low complexity" evidence="1">
    <location>
        <begin position="1"/>
        <end position="25"/>
    </location>
</feature>
<dbReference type="AlphaFoldDB" id="A0A9W8N8I0"/>
<feature type="region of interest" description="Disordered" evidence="1">
    <location>
        <begin position="1"/>
        <end position="54"/>
    </location>
</feature>